<feature type="region of interest" description="Disordered" evidence="1">
    <location>
        <begin position="2150"/>
        <end position="2193"/>
    </location>
</feature>
<protein>
    <submittedName>
        <fullName evidence="2">Uncharacterized protein</fullName>
    </submittedName>
</protein>
<accession>A0ABD3TTJ6</accession>
<evidence type="ECO:0000313" key="3">
    <source>
        <dbReference type="Proteomes" id="UP001634393"/>
    </source>
</evidence>
<organism evidence="2 3">
    <name type="scientific">Penstemon smallii</name>
    <dbReference type="NCBI Taxonomy" id="265156"/>
    <lineage>
        <taxon>Eukaryota</taxon>
        <taxon>Viridiplantae</taxon>
        <taxon>Streptophyta</taxon>
        <taxon>Embryophyta</taxon>
        <taxon>Tracheophyta</taxon>
        <taxon>Spermatophyta</taxon>
        <taxon>Magnoliopsida</taxon>
        <taxon>eudicotyledons</taxon>
        <taxon>Gunneridae</taxon>
        <taxon>Pentapetalae</taxon>
        <taxon>asterids</taxon>
        <taxon>lamiids</taxon>
        <taxon>Lamiales</taxon>
        <taxon>Plantaginaceae</taxon>
        <taxon>Cheloneae</taxon>
        <taxon>Penstemon</taxon>
    </lineage>
</organism>
<evidence type="ECO:0000256" key="1">
    <source>
        <dbReference type="SAM" id="MobiDB-lite"/>
    </source>
</evidence>
<comment type="caution">
    <text evidence="2">The sequence shown here is derived from an EMBL/GenBank/DDBJ whole genome shotgun (WGS) entry which is preliminary data.</text>
</comment>
<feature type="region of interest" description="Disordered" evidence="1">
    <location>
        <begin position="2030"/>
        <end position="2059"/>
    </location>
</feature>
<reference evidence="2 3" key="1">
    <citation type="submission" date="2024-12" db="EMBL/GenBank/DDBJ databases">
        <title>The unique morphological basis and parallel evolutionary history of personate flowers in Penstemon.</title>
        <authorList>
            <person name="Depatie T.H."/>
            <person name="Wessinger C.A."/>
        </authorList>
    </citation>
    <scope>NUCLEOTIDE SEQUENCE [LARGE SCALE GENOMIC DNA]</scope>
    <source>
        <strain evidence="2">WTNN_2</strain>
        <tissue evidence="2">Leaf</tissue>
    </source>
</reference>
<feature type="compositionally biased region" description="Acidic residues" evidence="1">
    <location>
        <begin position="1434"/>
        <end position="1444"/>
    </location>
</feature>
<evidence type="ECO:0000313" key="2">
    <source>
        <dbReference type="EMBL" id="KAL3840120.1"/>
    </source>
</evidence>
<dbReference type="EMBL" id="JBJXBP010000003">
    <property type="protein sequence ID" value="KAL3840120.1"/>
    <property type="molecule type" value="Genomic_DNA"/>
</dbReference>
<proteinExistence type="predicted"/>
<feature type="region of interest" description="Disordered" evidence="1">
    <location>
        <begin position="926"/>
        <end position="966"/>
    </location>
</feature>
<feature type="compositionally biased region" description="Basic and acidic residues" evidence="1">
    <location>
        <begin position="1933"/>
        <end position="1964"/>
    </location>
</feature>
<gene>
    <name evidence="2" type="ORF">ACJIZ3_024711</name>
</gene>
<feature type="region of interest" description="Disordered" evidence="1">
    <location>
        <begin position="1924"/>
        <end position="1966"/>
    </location>
</feature>
<sequence length="2193" mass="242707">MDFQILKRKELQALCKKHNIPANLSNLDMANKLTALFKIQETEKPWTQGRIKEQDENVTQTESNNVVSNRIKKVRFSPDHEVIEFTRILENKRRTRRNSLLSIDTNLSVENNRDVDATGRRAIKRGQKSDKTNGKLRLTGEILMNERKQGRKNVKGDDNKSLVVVDDDKSIHGRATRSGGHNLAEASIKEEKRGKKVVIDMHSLVSIENGDNRVVTRRSFRNKGVVDEGKLTVCLGVNVNDTCEGREEVSKEKKIAEEKVINKPQILGRRSKRKRNDNCGKSEEVMKEKEIAEDKVIVEPQIMVRRSKRKANNNCEERAEVMEDKKIAEGKLNIEPQILVRRSKRKANNHCEEREEVVKEKEISEEKVTVKPQISLRISKRKGNNNCEEREEVLEDKETAEDKVIVEPQILLRRSKRKVNTVDNSETLIGAVQKHETDGIRGLRKTRKSLAFKGLGVDAKNAENKVEPEGKLEAVFQNQKPVKMDLRRSRRKSVMPAHEMVNDGRYALGSSVLLEEIAKGVSEVDKKVPQLDGVLRRSRRNNMKHHVNENLDTDAAVGNLETTKLSSEPCLVKKEIPAVQRSTRTSKRNASVYISPKNSEELVGGAIIQLENDRLDSEKNASSRKDVLNYDSGPLAQSKIEASTRENAPPAYDMIKVSEGDKPSSILKEPSLLEASPQEVLLAIEESLSAQLSVTEVAESTRNAALSMNTSTKTINKDMSKTSSSKSIRNTQDSCIADGAGTADMKLINGTPLANSNENDISRILELGINSADCDKEISVRVVDKIHLSLEVVQDILEETICVTKNNEVPALVLSQIEDSSCHNIIDDNELPEGLNVSENAGIAKNSYSVDSLMISGQPDIKTDMKVTEDEAKKCALPRLDLVNLVGEVKGVSFQENLDHAEPLGINEIVFPIQCHPDDVDLLEASKKSSEKSNKTSALKAGEIGDSEPCEGDITSTDSKSPLEIKVPSSGELRKGLENGYIVQGDKSYVDEAVDMAESNEGGCLREHNGASFDDSGFSAQVRKTFGESTKDSDQQELFSESPGVNSSITFGCSESSDIKLRGLEAGHIADGDCVHMGVHPELDKIDEERVFGVSKFDSERFVDITPQDRDFSGECSTKDFDEQEMFHDSANCSEMKLRSGLEADDIDEDEKNYALTGVDPELAKSDDAECLHDQKGASHLEKEFTDADLCNGETHSGVTPQSGETFIGGYMSHASPAVSPTIKYSEGSVANVFDTCLTNEKEAGIADIIERTEAEAVQSKMPGDNMSMHKTFSDEELEIFNKAEESSYKITYEPEEQPKTPLFETIAIANTFQAKKSSSCGSKTAGNALSLFKASNSQGEIAPQAVEKSNTDENENIVKNSISTLANCGSSCKVKEDFVDAQTAVAAVSTDDAISNVGSERLSEQKLLDIEESENQCQKLLEGNITSNLREELSDEESGPWEENELRNSNGTPVRSIAPSGPSEASSNGTEISNLLTSFNRSVTHRGSCSFTEKKRHMIYGEIGSEYEKSVNESLLLINAHQAVSCSDSIVRNEVKKRSSCKVDETSGSERKSEKASCLEDIWTLKAKEVIQTKSSGQVDGERGRESETIIDQEASNTGSVVEKEESVCTMNAKGVVQTKSLEKTDEERGREYEKAINGSLVLTTFDQEVSDTCSIVGEEENGLQLLFATPTKIEVSCRVDEISSFERNSESISCMEDVPKMKEEVFIKTKCHEEVGEDGNEHKNSLSLENSVLPDREGTSDEDLNLVKYVDASPVLHVTKYDPIEASEEKCAEMTCEQMKGTKENILSLGHSFLDEKATDGDSESAEKMYRLASSPRNLDEGKQFFDTDLSEKLTYASGSYFKPEGEMAQNSEVTFGVSATDLLKFAIPEKNHCFTANCEDSNNVRELLIDALAVPLNPEVAKVGSIGREIDVLMMDKETLLGPLPEEETTERKYERDDGISYDDKGLVDADDKPRSSHEMNDELQTNTQAEVRSYFEADMLTSNVEKQSTLEETCVACQSTAEDESTILYAESDLFTSLERQLFRGEHDNNDNENSVAEPSNFDLQGDHEKDGTYAEDNTNDMLELHLQEKVESSSNGTLTVSNLQSECDEMLKESDVMDTIEEYIESESSLSLASLEKINSEDVHSSALKRFSTAKKNARTILIHGTPSKPLNMADMKENAPKGKTSQMGDVTTVRPAKRKALQDVQWK</sequence>
<feature type="region of interest" description="Disordered" evidence="1">
    <location>
        <begin position="1429"/>
        <end position="1471"/>
    </location>
</feature>
<keyword evidence="3" id="KW-1185">Reference proteome</keyword>
<dbReference type="Proteomes" id="UP001634393">
    <property type="component" value="Unassembled WGS sequence"/>
</dbReference>
<name>A0ABD3TTJ6_9LAMI</name>